<organism evidence="2 3">
    <name type="scientific">Citrus x changshan-huyou</name>
    <dbReference type="NCBI Taxonomy" id="2935761"/>
    <lineage>
        <taxon>Eukaryota</taxon>
        <taxon>Viridiplantae</taxon>
        <taxon>Streptophyta</taxon>
        <taxon>Embryophyta</taxon>
        <taxon>Tracheophyta</taxon>
        <taxon>Spermatophyta</taxon>
        <taxon>Magnoliopsida</taxon>
        <taxon>eudicotyledons</taxon>
        <taxon>Gunneridae</taxon>
        <taxon>Pentapetalae</taxon>
        <taxon>rosids</taxon>
        <taxon>malvids</taxon>
        <taxon>Sapindales</taxon>
        <taxon>Rutaceae</taxon>
        <taxon>Aurantioideae</taxon>
        <taxon>Citrus</taxon>
    </lineage>
</organism>
<dbReference type="PANTHER" id="PTHR31973">
    <property type="entry name" value="POLYPROTEIN, PUTATIVE-RELATED"/>
    <property type="match status" value="1"/>
</dbReference>
<dbReference type="PANTHER" id="PTHR31973:SF197">
    <property type="entry name" value="SWIM-TYPE DOMAIN-CONTAINING PROTEIN"/>
    <property type="match status" value="1"/>
</dbReference>
<evidence type="ECO:0000313" key="3">
    <source>
        <dbReference type="Proteomes" id="UP001428341"/>
    </source>
</evidence>
<comment type="caution">
    <text evidence="2">The sequence shown here is derived from an EMBL/GenBank/DDBJ whole genome shotgun (WGS) entry which is preliminary data.</text>
</comment>
<gene>
    <name evidence="2" type="ORF">WN944_003643</name>
</gene>
<evidence type="ECO:0000259" key="1">
    <source>
        <dbReference type="Pfam" id="PF10551"/>
    </source>
</evidence>
<feature type="domain" description="MULE transposase" evidence="1">
    <location>
        <begin position="11"/>
        <end position="106"/>
    </location>
</feature>
<name>A0AAP0LYY5_9ROSI</name>
<protein>
    <recommendedName>
        <fullName evidence="1">MULE transposase domain-containing protein</fullName>
    </recommendedName>
</protein>
<reference evidence="2 3" key="1">
    <citation type="submission" date="2024-05" db="EMBL/GenBank/DDBJ databases">
        <title>Haplotype-resolved chromosome-level genome assembly of Huyou (Citrus changshanensis).</title>
        <authorList>
            <person name="Miao C."/>
            <person name="Chen W."/>
            <person name="Wu Y."/>
            <person name="Wang L."/>
            <person name="Zhao S."/>
            <person name="Grierson D."/>
            <person name="Xu C."/>
            <person name="Chen K."/>
        </authorList>
    </citation>
    <scope>NUCLEOTIDE SEQUENCE [LARGE SCALE GENOMIC DNA]</scope>
    <source>
        <strain evidence="2">01-14</strain>
        <tissue evidence="2">Leaf</tissue>
    </source>
</reference>
<accession>A0AAP0LYY5</accession>
<sequence>MGLLRVASGFVGIDGCHLKEPYGGIMLSVVSLYANSDVFPIVVCICEMKSSKTWKWFLSILREWLEIEDDILVTFMTNRQKSLLASLAEFWPRSTVRYCARHLFANVRSKWPEQVFRTLFWSDML</sequence>
<dbReference type="Proteomes" id="UP001428341">
    <property type="component" value="Unassembled WGS sequence"/>
</dbReference>
<dbReference type="AlphaFoldDB" id="A0AAP0LYY5"/>
<dbReference type="Pfam" id="PF10551">
    <property type="entry name" value="MULE"/>
    <property type="match status" value="1"/>
</dbReference>
<proteinExistence type="predicted"/>
<dbReference type="EMBL" id="JBCGBO010000006">
    <property type="protein sequence ID" value="KAK9192948.1"/>
    <property type="molecule type" value="Genomic_DNA"/>
</dbReference>
<keyword evidence="3" id="KW-1185">Reference proteome</keyword>
<evidence type="ECO:0000313" key="2">
    <source>
        <dbReference type="EMBL" id="KAK9192948.1"/>
    </source>
</evidence>
<dbReference type="InterPro" id="IPR018289">
    <property type="entry name" value="MULE_transposase_dom"/>
</dbReference>